<sequence>MNKKLLTAVSFLCAMMICGCSKPESSSSASAAPAPAATSSASETQAPDASGAKVVNIQASEAMKYDVTSIEVSPGQEVKLTLTNTGSQPKAAMAHNWVLLKKGSDAAAFDAAALTAAATDYIPAAKADEIIAHTKLLGPHESDTITFKAPTEPGDYTFLCTFPAHFQVGMHGVLTVK</sequence>
<keyword evidence="2" id="KW-0479">Metal-binding</keyword>
<feature type="compositionally biased region" description="Low complexity" evidence="5">
    <location>
        <begin position="29"/>
        <end position="47"/>
    </location>
</feature>
<dbReference type="Pfam" id="PF00127">
    <property type="entry name" value="Copper-bind"/>
    <property type="match status" value="1"/>
</dbReference>
<dbReference type="InterPro" id="IPR028871">
    <property type="entry name" value="BlueCu_1_BS"/>
</dbReference>
<organism evidence="7">
    <name type="scientific">mine drainage metagenome</name>
    <dbReference type="NCBI Taxonomy" id="410659"/>
    <lineage>
        <taxon>unclassified sequences</taxon>
        <taxon>metagenomes</taxon>
        <taxon>ecological metagenomes</taxon>
    </lineage>
</organism>
<dbReference type="Gene3D" id="2.60.40.420">
    <property type="entry name" value="Cupredoxins - blue copper proteins"/>
    <property type="match status" value="1"/>
</dbReference>
<dbReference type="PROSITE" id="PS00196">
    <property type="entry name" value="COPPER_BLUE"/>
    <property type="match status" value="1"/>
</dbReference>
<evidence type="ECO:0000256" key="1">
    <source>
        <dbReference type="ARBA" id="ARBA00022448"/>
    </source>
</evidence>
<evidence type="ECO:0000313" key="7">
    <source>
        <dbReference type="EMBL" id="OIR04027.1"/>
    </source>
</evidence>
<feature type="region of interest" description="Disordered" evidence="5">
    <location>
        <begin position="29"/>
        <end position="51"/>
    </location>
</feature>
<evidence type="ECO:0000256" key="2">
    <source>
        <dbReference type="ARBA" id="ARBA00022723"/>
    </source>
</evidence>
<dbReference type="InterPro" id="IPR050845">
    <property type="entry name" value="Cu-binding_ET"/>
</dbReference>
<accession>A0A1J5S7W1</accession>
<dbReference type="InterPro" id="IPR008972">
    <property type="entry name" value="Cupredoxin"/>
</dbReference>
<dbReference type="SUPFAM" id="SSF49503">
    <property type="entry name" value="Cupredoxins"/>
    <property type="match status" value="1"/>
</dbReference>
<dbReference type="GO" id="GO:0005507">
    <property type="term" value="F:copper ion binding"/>
    <property type="evidence" value="ECO:0007669"/>
    <property type="project" value="InterPro"/>
</dbReference>
<dbReference type="EMBL" id="MLJW01000061">
    <property type="protein sequence ID" value="OIR04027.1"/>
    <property type="molecule type" value="Genomic_DNA"/>
</dbReference>
<keyword evidence="3" id="KW-0249">Electron transport</keyword>
<evidence type="ECO:0000259" key="6">
    <source>
        <dbReference type="Pfam" id="PF00127"/>
    </source>
</evidence>
<feature type="domain" description="Blue (type 1) copper" evidence="6">
    <location>
        <begin position="56"/>
        <end position="177"/>
    </location>
</feature>
<dbReference type="GO" id="GO:0009055">
    <property type="term" value="F:electron transfer activity"/>
    <property type="evidence" value="ECO:0007669"/>
    <property type="project" value="InterPro"/>
</dbReference>
<protein>
    <submittedName>
        <fullName evidence="7">Azurin</fullName>
    </submittedName>
</protein>
<keyword evidence="1" id="KW-0813">Transport</keyword>
<evidence type="ECO:0000256" key="3">
    <source>
        <dbReference type="ARBA" id="ARBA00022982"/>
    </source>
</evidence>
<gene>
    <name evidence="7" type="ORF">GALL_139640</name>
</gene>
<evidence type="ECO:0000256" key="4">
    <source>
        <dbReference type="ARBA" id="ARBA00023008"/>
    </source>
</evidence>
<comment type="caution">
    <text evidence="7">The sequence shown here is derived from an EMBL/GenBank/DDBJ whole genome shotgun (WGS) entry which is preliminary data.</text>
</comment>
<dbReference type="InterPro" id="IPR033138">
    <property type="entry name" value="Cu_oxidase_CS"/>
</dbReference>
<proteinExistence type="predicted"/>
<keyword evidence="4" id="KW-0186">Copper</keyword>
<reference evidence="7" key="1">
    <citation type="submission" date="2016-10" db="EMBL/GenBank/DDBJ databases">
        <title>Sequence of Gallionella enrichment culture.</title>
        <authorList>
            <person name="Poehlein A."/>
            <person name="Muehling M."/>
            <person name="Daniel R."/>
        </authorList>
    </citation>
    <scope>NUCLEOTIDE SEQUENCE</scope>
</reference>
<dbReference type="AlphaFoldDB" id="A0A1J5S7W1"/>
<dbReference type="PROSITE" id="PS51257">
    <property type="entry name" value="PROKAR_LIPOPROTEIN"/>
    <property type="match status" value="1"/>
</dbReference>
<evidence type="ECO:0000256" key="5">
    <source>
        <dbReference type="SAM" id="MobiDB-lite"/>
    </source>
</evidence>
<name>A0A1J5S7W1_9ZZZZ</name>
<dbReference type="PROSITE" id="PS00079">
    <property type="entry name" value="MULTICOPPER_OXIDASE1"/>
    <property type="match status" value="1"/>
</dbReference>
<dbReference type="PANTHER" id="PTHR38439:SF2">
    <property type="entry name" value="OUTER MEMBRANE PROTEIN H.8"/>
    <property type="match status" value="1"/>
</dbReference>
<dbReference type="PANTHER" id="PTHR38439">
    <property type="entry name" value="AURACYANIN-B"/>
    <property type="match status" value="1"/>
</dbReference>
<dbReference type="InterPro" id="IPR000923">
    <property type="entry name" value="BlueCu_1"/>
</dbReference>